<evidence type="ECO:0000313" key="2">
    <source>
        <dbReference type="EMBL" id="REF89038.1"/>
    </source>
</evidence>
<keyword evidence="1" id="KW-0732">Signal</keyword>
<gene>
    <name evidence="2" type="ORF">DES32_0252</name>
</gene>
<organism evidence="2 3">
    <name type="scientific">Methylovirgula ligni</name>
    <dbReference type="NCBI Taxonomy" id="569860"/>
    <lineage>
        <taxon>Bacteria</taxon>
        <taxon>Pseudomonadati</taxon>
        <taxon>Pseudomonadota</taxon>
        <taxon>Alphaproteobacteria</taxon>
        <taxon>Hyphomicrobiales</taxon>
        <taxon>Beijerinckiaceae</taxon>
        <taxon>Methylovirgula</taxon>
    </lineage>
</organism>
<reference evidence="2 3" key="1">
    <citation type="submission" date="2018-08" db="EMBL/GenBank/DDBJ databases">
        <title>Genomic Encyclopedia of Type Strains, Phase IV (KMG-IV): sequencing the most valuable type-strain genomes for metagenomic binning, comparative biology and taxonomic classification.</title>
        <authorList>
            <person name="Goeker M."/>
        </authorList>
    </citation>
    <scope>NUCLEOTIDE SEQUENCE [LARGE SCALE GENOMIC DNA]</scope>
    <source>
        <strain evidence="2 3">BW863</strain>
    </source>
</reference>
<dbReference type="AlphaFoldDB" id="A0A3D9Z415"/>
<sequence length="293" mass="31134">MRMTLGLVSILMLAGLAGGAQAAPALAVGPQYDTTHVYVAPEKFERFVKSFVATFGGMASKEIIANVTPTPSTTKSQLVRTPVGVLSVFGFVTPIPAPFGAERNGFLVADFDAAVAAARADGAGLIVAPFEDAIGRDAIIQWPGGVNMQLYWHTKPSHAPALMRVPENRVYVAPEQADAFIRSYLAFSQGKVVEDIRKAPGAEVGEPFNTFRRVLIDSAFGKTLVLATDGQLPFPWGRETTGYEVADLDATILKAEAAGVFVTVEPFAAAGRRTAFFEFPGGYIAEVHTAGKP</sequence>
<dbReference type="Proteomes" id="UP000256900">
    <property type="component" value="Unassembled WGS sequence"/>
</dbReference>
<name>A0A3D9Z415_9HYPH</name>
<evidence type="ECO:0008006" key="4">
    <source>
        <dbReference type="Google" id="ProtNLM"/>
    </source>
</evidence>
<feature type="signal peptide" evidence="1">
    <location>
        <begin position="1"/>
        <end position="22"/>
    </location>
</feature>
<protein>
    <recommendedName>
        <fullName evidence="4">Glyoxalase</fullName>
    </recommendedName>
</protein>
<accession>A0A3D9Z415</accession>
<evidence type="ECO:0000256" key="1">
    <source>
        <dbReference type="SAM" id="SignalP"/>
    </source>
</evidence>
<dbReference type="EMBL" id="QUMO01000001">
    <property type="protein sequence ID" value="REF89038.1"/>
    <property type="molecule type" value="Genomic_DNA"/>
</dbReference>
<evidence type="ECO:0000313" key="3">
    <source>
        <dbReference type="Proteomes" id="UP000256900"/>
    </source>
</evidence>
<proteinExistence type="predicted"/>
<keyword evidence="3" id="KW-1185">Reference proteome</keyword>
<feature type="chain" id="PRO_5017713831" description="Glyoxalase" evidence="1">
    <location>
        <begin position="23"/>
        <end position="293"/>
    </location>
</feature>
<dbReference type="SUPFAM" id="SSF54593">
    <property type="entry name" value="Glyoxalase/Bleomycin resistance protein/Dihydroxybiphenyl dioxygenase"/>
    <property type="match status" value="2"/>
</dbReference>
<comment type="caution">
    <text evidence="2">The sequence shown here is derived from an EMBL/GenBank/DDBJ whole genome shotgun (WGS) entry which is preliminary data.</text>
</comment>
<dbReference type="InterPro" id="IPR029068">
    <property type="entry name" value="Glyas_Bleomycin-R_OHBP_Dase"/>
</dbReference>